<evidence type="ECO:0000256" key="1">
    <source>
        <dbReference type="ARBA" id="ARBA00022741"/>
    </source>
</evidence>
<keyword evidence="2" id="KW-0067">ATP-binding</keyword>
<comment type="caution">
    <text evidence="3">The sequence shown here is derived from an EMBL/GenBank/DDBJ whole genome shotgun (WGS) entry which is preliminary data.</text>
</comment>
<protein>
    <submittedName>
        <fullName evidence="3">Uncharacterized protein</fullName>
    </submittedName>
</protein>
<dbReference type="EMBL" id="JAWXYG010000006">
    <property type="protein sequence ID" value="KAK4269124.1"/>
    <property type="molecule type" value="Genomic_DNA"/>
</dbReference>
<dbReference type="Proteomes" id="UP001293593">
    <property type="component" value="Unassembled WGS sequence"/>
</dbReference>
<dbReference type="AlphaFoldDB" id="A0AAE1MKU3"/>
<keyword evidence="1" id="KW-0547">Nucleotide-binding</keyword>
<proteinExistence type="predicted"/>
<evidence type="ECO:0000313" key="4">
    <source>
        <dbReference type="Proteomes" id="UP001293593"/>
    </source>
</evidence>
<accession>A0AAE1MKU3</accession>
<dbReference type="GO" id="GO:0000027">
    <property type="term" value="P:ribosomal large subunit assembly"/>
    <property type="evidence" value="ECO:0007669"/>
    <property type="project" value="TreeGrafter"/>
</dbReference>
<organism evidence="3 4">
    <name type="scientific">Acacia crassicarpa</name>
    <name type="common">northern wattle</name>
    <dbReference type="NCBI Taxonomy" id="499986"/>
    <lineage>
        <taxon>Eukaryota</taxon>
        <taxon>Viridiplantae</taxon>
        <taxon>Streptophyta</taxon>
        <taxon>Embryophyta</taxon>
        <taxon>Tracheophyta</taxon>
        <taxon>Spermatophyta</taxon>
        <taxon>Magnoliopsida</taxon>
        <taxon>eudicotyledons</taxon>
        <taxon>Gunneridae</taxon>
        <taxon>Pentapetalae</taxon>
        <taxon>rosids</taxon>
        <taxon>fabids</taxon>
        <taxon>Fabales</taxon>
        <taxon>Fabaceae</taxon>
        <taxon>Caesalpinioideae</taxon>
        <taxon>mimosoid clade</taxon>
        <taxon>Acacieae</taxon>
        <taxon>Acacia</taxon>
    </lineage>
</organism>
<dbReference type="PANTHER" id="PTHR48103:SF2">
    <property type="entry name" value="MIDASIN"/>
    <property type="match status" value="1"/>
</dbReference>
<name>A0AAE1MKU3_9FABA</name>
<keyword evidence="4" id="KW-1185">Reference proteome</keyword>
<dbReference type="GO" id="GO:0000055">
    <property type="term" value="P:ribosomal large subunit export from nucleus"/>
    <property type="evidence" value="ECO:0007669"/>
    <property type="project" value="TreeGrafter"/>
</dbReference>
<sequence length="118" mass="13527">MQFSLHKAQAMQESGLKFCLSRELEPVLQLLSSWKTLELESWPGLLDQVMDQYESNAGKLWFPLYSVLQPSSSDQSVVQSLEDFIHTSSIEEYRKHLQLLFAVLGQNHIGASLKENSW</sequence>
<dbReference type="GO" id="GO:0030687">
    <property type="term" value="C:preribosome, large subunit precursor"/>
    <property type="evidence" value="ECO:0007669"/>
    <property type="project" value="TreeGrafter"/>
</dbReference>
<dbReference type="GO" id="GO:0005634">
    <property type="term" value="C:nucleus"/>
    <property type="evidence" value="ECO:0007669"/>
    <property type="project" value="TreeGrafter"/>
</dbReference>
<evidence type="ECO:0000313" key="3">
    <source>
        <dbReference type="EMBL" id="KAK4269124.1"/>
    </source>
</evidence>
<evidence type="ECO:0000256" key="2">
    <source>
        <dbReference type="ARBA" id="ARBA00022840"/>
    </source>
</evidence>
<reference evidence="3" key="1">
    <citation type="submission" date="2023-10" db="EMBL/GenBank/DDBJ databases">
        <title>Chromosome-level genome of the transformable northern wattle, Acacia crassicarpa.</title>
        <authorList>
            <person name="Massaro I."/>
            <person name="Sinha N.R."/>
            <person name="Poethig S."/>
            <person name="Leichty A.R."/>
        </authorList>
    </citation>
    <scope>NUCLEOTIDE SEQUENCE</scope>
    <source>
        <strain evidence="3">Acra3RX</strain>
        <tissue evidence="3">Leaf</tissue>
    </source>
</reference>
<dbReference type="GO" id="GO:0005524">
    <property type="term" value="F:ATP binding"/>
    <property type="evidence" value="ECO:0007669"/>
    <property type="project" value="UniProtKB-KW"/>
</dbReference>
<gene>
    <name evidence="3" type="ORF">QN277_022321</name>
</gene>
<dbReference type="PANTHER" id="PTHR48103">
    <property type="entry name" value="MIDASIN-RELATED"/>
    <property type="match status" value="1"/>
</dbReference>